<evidence type="ECO:0000256" key="1">
    <source>
        <dbReference type="SAM" id="MobiDB-lite"/>
    </source>
</evidence>
<dbReference type="Gene3D" id="3.40.50.300">
    <property type="entry name" value="P-loop containing nucleotide triphosphate hydrolases"/>
    <property type="match status" value="1"/>
</dbReference>
<dbReference type="Pfam" id="PF00931">
    <property type="entry name" value="NB-ARC"/>
    <property type="match status" value="1"/>
</dbReference>
<evidence type="ECO:0000313" key="4">
    <source>
        <dbReference type="Proteomes" id="UP000733379"/>
    </source>
</evidence>
<protein>
    <recommendedName>
        <fullName evidence="2">NB-ARC domain-containing protein</fullName>
    </recommendedName>
</protein>
<dbReference type="PRINTS" id="PR00364">
    <property type="entry name" value="DISEASERSIST"/>
</dbReference>
<dbReference type="RefSeq" id="WP_215923903.1">
    <property type="nucleotide sequence ID" value="NZ_JAHKNI010000025.1"/>
</dbReference>
<feature type="domain" description="NB-ARC" evidence="2">
    <location>
        <begin position="60"/>
        <end position="192"/>
    </location>
</feature>
<proteinExistence type="predicted"/>
<reference evidence="3 4" key="1">
    <citation type="submission" date="2021-06" db="EMBL/GenBank/DDBJ databases">
        <title>Actinomycetes sequencing.</title>
        <authorList>
            <person name="Shan Q."/>
        </authorList>
    </citation>
    <scope>NUCLEOTIDE SEQUENCE [LARGE SCALE GENOMIC DNA]</scope>
    <source>
        <strain evidence="3 4">NEAU-G5</strain>
    </source>
</reference>
<dbReference type="EMBL" id="JAHKNI010000025">
    <property type="protein sequence ID" value="MBU3067826.1"/>
    <property type="molecule type" value="Genomic_DNA"/>
</dbReference>
<keyword evidence="4" id="KW-1185">Reference proteome</keyword>
<gene>
    <name evidence="3" type="ORF">KO481_40725</name>
</gene>
<dbReference type="Proteomes" id="UP000733379">
    <property type="component" value="Unassembled WGS sequence"/>
</dbReference>
<organism evidence="3 4">
    <name type="scientific">Nocardia albiluteola</name>
    <dbReference type="NCBI Taxonomy" id="2842303"/>
    <lineage>
        <taxon>Bacteria</taxon>
        <taxon>Bacillati</taxon>
        <taxon>Actinomycetota</taxon>
        <taxon>Actinomycetes</taxon>
        <taxon>Mycobacteriales</taxon>
        <taxon>Nocardiaceae</taxon>
        <taxon>Nocardia</taxon>
    </lineage>
</organism>
<comment type="caution">
    <text evidence="3">The sequence shown here is derived from an EMBL/GenBank/DDBJ whole genome shotgun (WGS) entry which is preliminary data.</text>
</comment>
<accession>A0ABS6BEA5</accession>
<dbReference type="PANTHER" id="PTHR47691">
    <property type="entry name" value="REGULATOR-RELATED"/>
    <property type="match status" value="1"/>
</dbReference>
<dbReference type="PANTHER" id="PTHR47691:SF3">
    <property type="entry name" value="HTH-TYPE TRANSCRIPTIONAL REGULATOR RV0890C-RELATED"/>
    <property type="match status" value="1"/>
</dbReference>
<dbReference type="InterPro" id="IPR027417">
    <property type="entry name" value="P-loop_NTPase"/>
</dbReference>
<feature type="region of interest" description="Disordered" evidence="1">
    <location>
        <begin position="21"/>
        <end position="45"/>
    </location>
</feature>
<evidence type="ECO:0000259" key="2">
    <source>
        <dbReference type="Pfam" id="PF00931"/>
    </source>
</evidence>
<name>A0ABS6BEA5_9NOCA</name>
<dbReference type="InterPro" id="IPR002182">
    <property type="entry name" value="NB-ARC"/>
</dbReference>
<sequence length="210" mass="22905">MPDFEAHARDAAQQVNIAGDNTGTINLHSHHHEAAAPPREPVTSTLPPALRVFAGRDRELKQILDAAGRERVVAIHAIDGMAGVGKTTLAVRAAHQLADRFPDGQYFLELHGHTPGRAPAEPFDVLGELLIELGVDPRSISGTLTGRRDLWRHLLFGKRALVLLDDATNRQQVEPLLPSGTGCLTLVTSRRRLLLTDTQHLVPRHATLGR</sequence>
<evidence type="ECO:0000313" key="3">
    <source>
        <dbReference type="EMBL" id="MBU3067826.1"/>
    </source>
</evidence>
<dbReference type="SUPFAM" id="SSF52540">
    <property type="entry name" value="P-loop containing nucleoside triphosphate hydrolases"/>
    <property type="match status" value="1"/>
</dbReference>